<dbReference type="Proteomes" id="UP000439903">
    <property type="component" value="Unassembled WGS sequence"/>
</dbReference>
<name>A0A8H3XCN1_GIGMA</name>
<protein>
    <submittedName>
        <fullName evidence="1">PAS domain S-box protein</fullName>
    </submittedName>
</protein>
<comment type="caution">
    <text evidence="1">The sequence shown here is derived from an EMBL/GenBank/DDBJ whole genome shotgun (WGS) entry which is preliminary data.</text>
</comment>
<accession>A0A8H3XCN1</accession>
<keyword evidence="2" id="KW-1185">Reference proteome</keyword>
<dbReference type="Gene3D" id="3.30.450.20">
    <property type="entry name" value="PAS domain"/>
    <property type="match status" value="1"/>
</dbReference>
<gene>
    <name evidence="1" type="ORF">F8M41_003052</name>
</gene>
<dbReference type="OrthoDB" id="303614at2759"/>
<dbReference type="AlphaFoldDB" id="A0A8H3XCN1"/>
<organism evidence="1 2">
    <name type="scientific">Gigaspora margarita</name>
    <dbReference type="NCBI Taxonomy" id="4874"/>
    <lineage>
        <taxon>Eukaryota</taxon>
        <taxon>Fungi</taxon>
        <taxon>Fungi incertae sedis</taxon>
        <taxon>Mucoromycota</taxon>
        <taxon>Glomeromycotina</taxon>
        <taxon>Glomeromycetes</taxon>
        <taxon>Diversisporales</taxon>
        <taxon>Gigasporaceae</taxon>
        <taxon>Gigaspora</taxon>
    </lineage>
</organism>
<reference evidence="1 2" key="1">
    <citation type="journal article" date="2019" name="Environ. Microbiol.">
        <title>At the nexus of three kingdoms: the genome of the mycorrhizal fungus Gigaspora margarita provides insights into plant, endobacterial and fungal interactions.</title>
        <authorList>
            <person name="Venice F."/>
            <person name="Ghignone S."/>
            <person name="Salvioli di Fossalunga A."/>
            <person name="Amselem J."/>
            <person name="Novero M."/>
            <person name="Xianan X."/>
            <person name="Sedzielewska Toro K."/>
            <person name="Morin E."/>
            <person name="Lipzen A."/>
            <person name="Grigoriev I.V."/>
            <person name="Henrissat B."/>
            <person name="Martin F.M."/>
            <person name="Bonfante P."/>
        </authorList>
    </citation>
    <scope>NUCLEOTIDE SEQUENCE [LARGE SCALE GENOMIC DNA]</scope>
    <source>
        <strain evidence="1 2">BEG34</strain>
    </source>
</reference>
<evidence type="ECO:0000313" key="2">
    <source>
        <dbReference type="Proteomes" id="UP000439903"/>
    </source>
</evidence>
<evidence type="ECO:0000313" key="1">
    <source>
        <dbReference type="EMBL" id="KAF0445793.1"/>
    </source>
</evidence>
<dbReference type="EMBL" id="WTPW01001262">
    <property type="protein sequence ID" value="KAF0445793.1"/>
    <property type="molecule type" value="Genomic_DNA"/>
</dbReference>
<sequence length="393" mass="46068">MTNNNVNDNENSNLLERFYNHDWSLTSLGSINSWEPQIKSILDLCFKSGFPTYMFMGQNWITIYNEASIPVMKSLHPHAFIKPAIETWHEMPELITKLERVRESGKGIYEQNFYMELSRDGYKEEIYMDYSHNPIYKFDGTVWGVISIMTESTQKVLNERRLEALNKLSCQTIDAESLESACQIIMKALQNNQDIPYALIYLIDNNTNPITGFNSLVARLVATTFDEVCKEELVHEKLKRNIPDYFPETHEMIDLTKISDQDYVTYMEVKYATSTYSFLRCECWPINLVMKEEKPIKVLLKDNSQAILLPIKLTFCNERNLSAVLICGINLFRKLDDKYMEFYKSVLNYVNRILIRGMSIEEEKRRAKILSDLNHQNDMFFQSISHELKSNEY</sequence>
<proteinExistence type="predicted"/>